<proteinExistence type="predicted"/>
<accession>A0ACB9G8A1</accession>
<dbReference type="EMBL" id="CM042010">
    <property type="protein sequence ID" value="KAI3779305.1"/>
    <property type="molecule type" value="Genomic_DNA"/>
</dbReference>
<evidence type="ECO:0000313" key="2">
    <source>
        <dbReference type="Proteomes" id="UP001055811"/>
    </source>
</evidence>
<organism evidence="1 2">
    <name type="scientific">Cichorium intybus</name>
    <name type="common">Chicory</name>
    <dbReference type="NCBI Taxonomy" id="13427"/>
    <lineage>
        <taxon>Eukaryota</taxon>
        <taxon>Viridiplantae</taxon>
        <taxon>Streptophyta</taxon>
        <taxon>Embryophyta</taxon>
        <taxon>Tracheophyta</taxon>
        <taxon>Spermatophyta</taxon>
        <taxon>Magnoliopsida</taxon>
        <taxon>eudicotyledons</taxon>
        <taxon>Gunneridae</taxon>
        <taxon>Pentapetalae</taxon>
        <taxon>asterids</taxon>
        <taxon>campanulids</taxon>
        <taxon>Asterales</taxon>
        <taxon>Asteraceae</taxon>
        <taxon>Cichorioideae</taxon>
        <taxon>Cichorieae</taxon>
        <taxon>Cichoriinae</taxon>
        <taxon>Cichorium</taxon>
    </lineage>
</organism>
<dbReference type="Proteomes" id="UP001055811">
    <property type="component" value="Linkage Group LG02"/>
</dbReference>
<name>A0ACB9G8A1_CICIN</name>
<gene>
    <name evidence="1" type="ORF">L2E82_08974</name>
</gene>
<protein>
    <submittedName>
        <fullName evidence="1">Uncharacterized protein</fullName>
    </submittedName>
</protein>
<sequence>MQNHEFIGIIFEFDDQFVLNYCPPLAKVPQPKPPSSCHFLSFPPLLSSNSFRTSLKNPTPFHEKSKNP</sequence>
<keyword evidence="2" id="KW-1185">Reference proteome</keyword>
<reference evidence="1 2" key="2">
    <citation type="journal article" date="2022" name="Mol. Ecol. Resour.">
        <title>The genomes of chicory, endive, great burdock and yacon provide insights into Asteraceae paleo-polyploidization history and plant inulin production.</title>
        <authorList>
            <person name="Fan W."/>
            <person name="Wang S."/>
            <person name="Wang H."/>
            <person name="Wang A."/>
            <person name="Jiang F."/>
            <person name="Liu H."/>
            <person name="Zhao H."/>
            <person name="Xu D."/>
            <person name="Zhang Y."/>
        </authorList>
    </citation>
    <scope>NUCLEOTIDE SEQUENCE [LARGE SCALE GENOMIC DNA]</scope>
    <source>
        <strain evidence="2">cv. Punajuju</strain>
        <tissue evidence="1">Leaves</tissue>
    </source>
</reference>
<comment type="caution">
    <text evidence="1">The sequence shown here is derived from an EMBL/GenBank/DDBJ whole genome shotgun (WGS) entry which is preliminary data.</text>
</comment>
<reference evidence="2" key="1">
    <citation type="journal article" date="2022" name="Mol. Ecol. Resour.">
        <title>The genomes of chicory, endive, great burdock and yacon provide insights into Asteraceae palaeo-polyploidization history and plant inulin production.</title>
        <authorList>
            <person name="Fan W."/>
            <person name="Wang S."/>
            <person name="Wang H."/>
            <person name="Wang A."/>
            <person name="Jiang F."/>
            <person name="Liu H."/>
            <person name="Zhao H."/>
            <person name="Xu D."/>
            <person name="Zhang Y."/>
        </authorList>
    </citation>
    <scope>NUCLEOTIDE SEQUENCE [LARGE SCALE GENOMIC DNA]</scope>
    <source>
        <strain evidence="2">cv. Punajuju</strain>
    </source>
</reference>
<evidence type="ECO:0000313" key="1">
    <source>
        <dbReference type="EMBL" id="KAI3779305.1"/>
    </source>
</evidence>